<dbReference type="EMBL" id="GGLE01007028">
    <property type="protein sequence ID" value="MBY11154.1"/>
    <property type="molecule type" value="Transcribed_RNA"/>
</dbReference>
<dbReference type="PROSITE" id="PS00678">
    <property type="entry name" value="WD_REPEATS_1"/>
    <property type="match status" value="1"/>
</dbReference>
<feature type="repeat" description="WD" evidence="7">
    <location>
        <begin position="379"/>
        <end position="411"/>
    </location>
</feature>
<dbReference type="RefSeq" id="XP_064480678.1">
    <property type="nucleotide sequence ID" value="XM_064624608.1"/>
</dbReference>
<keyword evidence="3 7" id="KW-0853">WD repeat</keyword>
<feature type="repeat" description="WD" evidence="7">
    <location>
        <begin position="208"/>
        <end position="235"/>
    </location>
</feature>
<evidence type="ECO:0000256" key="2">
    <source>
        <dbReference type="ARBA" id="ARBA00022490"/>
    </source>
</evidence>
<accession>A0A2R5LNT1</accession>
<evidence type="ECO:0000313" key="9">
    <source>
        <dbReference type="EMBL" id="MBY11154.1"/>
    </source>
</evidence>
<dbReference type="GeneID" id="135394103"/>
<keyword evidence="4" id="KW-0677">Repeat</keyword>
<dbReference type="AlphaFoldDB" id="A0A2R5LNT1"/>
<dbReference type="InterPro" id="IPR011047">
    <property type="entry name" value="Quinoprotein_ADH-like_sf"/>
</dbReference>
<feature type="repeat" description="WD" evidence="7">
    <location>
        <begin position="296"/>
        <end position="338"/>
    </location>
</feature>
<dbReference type="InterPro" id="IPR015943">
    <property type="entry name" value="WD40/YVTN_repeat-like_dom_sf"/>
</dbReference>
<evidence type="ECO:0000256" key="4">
    <source>
        <dbReference type="ARBA" id="ARBA00022737"/>
    </source>
</evidence>
<dbReference type="Pfam" id="PF00400">
    <property type="entry name" value="WD40"/>
    <property type="match status" value="6"/>
</dbReference>
<evidence type="ECO:0000256" key="8">
    <source>
        <dbReference type="SAM" id="MobiDB-lite"/>
    </source>
</evidence>
<feature type="repeat" description="WD" evidence="7">
    <location>
        <begin position="71"/>
        <end position="112"/>
    </location>
</feature>
<proteinExistence type="predicted"/>
<dbReference type="SUPFAM" id="SSF50998">
    <property type="entry name" value="Quinoprotein alcohol dehydrogenase-like"/>
    <property type="match status" value="1"/>
</dbReference>
<dbReference type="PROSITE" id="PS50294">
    <property type="entry name" value="WD_REPEATS_REGION"/>
    <property type="match status" value="3"/>
</dbReference>
<evidence type="ECO:0000256" key="6">
    <source>
        <dbReference type="ARBA" id="ARBA00072425"/>
    </source>
</evidence>
<organism evidence="9">
    <name type="scientific">Ornithodoros turicata</name>
    <dbReference type="NCBI Taxonomy" id="34597"/>
    <lineage>
        <taxon>Eukaryota</taxon>
        <taxon>Metazoa</taxon>
        <taxon>Ecdysozoa</taxon>
        <taxon>Arthropoda</taxon>
        <taxon>Chelicerata</taxon>
        <taxon>Arachnida</taxon>
        <taxon>Acari</taxon>
        <taxon>Parasitiformes</taxon>
        <taxon>Ixodida</taxon>
        <taxon>Ixodoidea</taxon>
        <taxon>Argasidae</taxon>
        <taxon>Ornithodorinae</taxon>
        <taxon>Ornithodoros</taxon>
    </lineage>
</organism>
<dbReference type="PANTHER" id="PTHR19857">
    <property type="entry name" value="MITOCHONDRIAL DIVISION PROTEIN 1-RELATED"/>
    <property type="match status" value="1"/>
</dbReference>
<comment type="function">
    <text evidence="5">Plays a role in angiogenesis and cell migration. In smooth muscle cell migration, may act through the RhoA pathway.</text>
</comment>
<dbReference type="InterPro" id="IPR051179">
    <property type="entry name" value="WD_repeat_multifunction"/>
</dbReference>
<evidence type="ECO:0000256" key="5">
    <source>
        <dbReference type="ARBA" id="ARBA00059273"/>
    </source>
</evidence>
<dbReference type="FunFam" id="2.130.10.10:FF:000074">
    <property type="entry name" value="Angio-associated migratory cell protein-like protein"/>
    <property type="match status" value="1"/>
</dbReference>
<dbReference type="InterPro" id="IPR019775">
    <property type="entry name" value="WD40_repeat_CS"/>
</dbReference>
<dbReference type="PANTHER" id="PTHR19857:SF8">
    <property type="entry name" value="ANGIO-ASSOCIATED MIGRATORY CELL PROTEIN"/>
    <property type="match status" value="1"/>
</dbReference>
<dbReference type="Gene3D" id="2.130.10.10">
    <property type="entry name" value="YVTN repeat-like/Quinoprotein amine dehydrogenase"/>
    <property type="match status" value="1"/>
</dbReference>
<dbReference type="GO" id="GO:0005737">
    <property type="term" value="C:cytoplasm"/>
    <property type="evidence" value="ECO:0007669"/>
    <property type="project" value="UniProtKB-SubCell"/>
</dbReference>
<evidence type="ECO:0000256" key="1">
    <source>
        <dbReference type="ARBA" id="ARBA00004496"/>
    </source>
</evidence>
<sequence>MRFDTPPPMDDFSDRDDDDDIPGDLEDDMEIIEGYEDSDVDSDEANFDDDEAGGGDTHFPAPSRNDAKITFQSHDQAVFSCDVNATNTYVVSGGEDDRAFVWNLTNGEVLFECTGHKDSVTCVGFNHDSSLVATGDMSGCIKVWDISSMSTVWEFETSDLRWLHWHPVANVLFAGTSDGNAWLWKIPSGDCKTFQSFGAESSAGKILPDGKRAVTSYEDGTFRIWDLKSATVNHSITGSAAHSSTITTLDCSSTGDLVATGSTDGLTKLTNVNNGKVVATFGSANSERPGNPDETELDNSNSVESVAFAPGSSNILAVGSLNGNLSIWDVPNQMERHTCRHPGGIVRLLWNGQNHVITVCLDGVVRAWDTRSGQLVKSWEGHVAGILDVALSPDGKTIVTASEDCTCAVYKDLPD</sequence>
<dbReference type="CDD" id="cd00200">
    <property type="entry name" value="WD40"/>
    <property type="match status" value="1"/>
</dbReference>
<dbReference type="InterPro" id="IPR001680">
    <property type="entry name" value="WD40_rpt"/>
</dbReference>
<comment type="subcellular location">
    <subcellularLocation>
        <location evidence="1">Cytoplasm</location>
    </subcellularLocation>
</comment>
<feature type="compositionally biased region" description="Acidic residues" evidence="8">
    <location>
        <begin position="11"/>
        <end position="53"/>
    </location>
</feature>
<protein>
    <recommendedName>
        <fullName evidence="6">Angio-associated migratory cell protein</fullName>
    </recommendedName>
</protein>
<dbReference type="PROSITE" id="PS50082">
    <property type="entry name" value="WD_REPEATS_2"/>
    <property type="match status" value="6"/>
</dbReference>
<reference evidence="9" key="1">
    <citation type="submission" date="2018-03" db="EMBL/GenBank/DDBJ databases">
        <title>The relapsing fever spirochete Borrelia turicatae persists in the highly oxidative environment of its soft-bodied tick vector.</title>
        <authorList>
            <person name="Bourret T.J."/>
            <person name="Boyle W.K."/>
            <person name="Valenzuela J.G."/>
            <person name="Oliveira F."/>
            <person name="Lopez J.E."/>
        </authorList>
    </citation>
    <scope>NUCLEOTIDE SEQUENCE</scope>
    <source>
        <strain evidence="9">Kansas strain/isolate</strain>
        <tissue evidence="9">Salivary glands</tissue>
    </source>
</reference>
<keyword evidence="2" id="KW-0963">Cytoplasm</keyword>
<name>A0A2R5LNT1_9ACAR</name>
<evidence type="ECO:0000256" key="3">
    <source>
        <dbReference type="ARBA" id="ARBA00022574"/>
    </source>
</evidence>
<feature type="repeat" description="WD" evidence="7">
    <location>
        <begin position="239"/>
        <end position="280"/>
    </location>
</feature>
<dbReference type="SMART" id="SM00320">
    <property type="entry name" value="WD40"/>
    <property type="match status" value="8"/>
</dbReference>
<feature type="region of interest" description="Disordered" evidence="8">
    <location>
        <begin position="1"/>
        <end position="63"/>
    </location>
</feature>
<evidence type="ECO:0000256" key="7">
    <source>
        <dbReference type="PROSITE-ProRule" id="PRU00221"/>
    </source>
</evidence>
<dbReference type="KEGG" id="oti:135394103"/>
<feature type="repeat" description="WD" evidence="7">
    <location>
        <begin position="113"/>
        <end position="154"/>
    </location>
</feature>